<keyword evidence="5" id="KW-1185">Reference proteome</keyword>
<dbReference type="Pfam" id="PF00561">
    <property type="entry name" value="Abhydrolase_1"/>
    <property type="match status" value="1"/>
</dbReference>
<dbReference type="PANTHER" id="PTHR46118:SF4">
    <property type="entry name" value="PROTEIN ABHD11"/>
    <property type="match status" value="1"/>
</dbReference>
<dbReference type="InterPro" id="IPR029058">
    <property type="entry name" value="AB_hydrolase_fold"/>
</dbReference>
<evidence type="ECO:0000256" key="2">
    <source>
        <dbReference type="ARBA" id="ARBA00022801"/>
    </source>
</evidence>
<protein>
    <submittedName>
        <fullName evidence="4">Alpha/beta-hydrolase</fullName>
    </submittedName>
</protein>
<sequence length="321" mass="35910">MLRTLKPSRLLSSYAVNNASHLGDALARDIPTVTLSFDKHSPALKPPSEKSPLIFLHGLFGSKSNTRTVARTLATDMVRDVYCLDLRNFGLSPHHPRLDYPALLADVERFIDEQAFAQKPVVVGHSMGAKTAMALALRRPELPRMVVAVDNAPVCLSASGPFGKYIRQLRTALEMQRYENIKDVDAALAQVEPSKEVRQFLLTNVARGARGKACVSKIPLATIADAVLRGNIAAWPYDCKVVRWTRGPALFVRGMHSTYVPDELLPAIGSYFPRFELRNVNAGHWLISEKPQDFMEILRDFVERKEDEEMYDYSVGLFSRS</sequence>
<gene>
    <name evidence="4" type="ORF">METBISCDRAFT_14561</name>
</gene>
<dbReference type="EMBL" id="ML004445">
    <property type="protein sequence ID" value="RKP31184.1"/>
    <property type="molecule type" value="Genomic_DNA"/>
</dbReference>
<dbReference type="Gene3D" id="3.40.50.1820">
    <property type="entry name" value="alpha/beta hydrolase"/>
    <property type="match status" value="1"/>
</dbReference>
<accession>A0A4P9ZDZ9</accession>
<comment type="similarity">
    <text evidence="1">Belongs to the AB hydrolase superfamily.</text>
</comment>
<feature type="domain" description="AB hydrolase-1" evidence="3">
    <location>
        <begin position="52"/>
        <end position="291"/>
    </location>
</feature>
<proteinExistence type="inferred from homology"/>
<evidence type="ECO:0000256" key="1">
    <source>
        <dbReference type="ARBA" id="ARBA00008645"/>
    </source>
</evidence>
<dbReference type="SUPFAM" id="SSF53474">
    <property type="entry name" value="alpha/beta-Hydrolases"/>
    <property type="match status" value="1"/>
</dbReference>
<evidence type="ECO:0000313" key="4">
    <source>
        <dbReference type="EMBL" id="RKP31184.1"/>
    </source>
</evidence>
<evidence type="ECO:0000313" key="5">
    <source>
        <dbReference type="Proteomes" id="UP000268321"/>
    </source>
</evidence>
<dbReference type="GO" id="GO:0005739">
    <property type="term" value="C:mitochondrion"/>
    <property type="evidence" value="ECO:0007669"/>
    <property type="project" value="TreeGrafter"/>
</dbReference>
<dbReference type="PANTHER" id="PTHR46118">
    <property type="entry name" value="PROTEIN ABHD11"/>
    <property type="match status" value="1"/>
</dbReference>
<dbReference type="GO" id="GO:0052689">
    <property type="term" value="F:carboxylic ester hydrolase activity"/>
    <property type="evidence" value="ECO:0007669"/>
    <property type="project" value="TreeGrafter"/>
</dbReference>
<organism evidence="4 5">
    <name type="scientific">Metschnikowia bicuspidata</name>
    <dbReference type="NCBI Taxonomy" id="27322"/>
    <lineage>
        <taxon>Eukaryota</taxon>
        <taxon>Fungi</taxon>
        <taxon>Dikarya</taxon>
        <taxon>Ascomycota</taxon>
        <taxon>Saccharomycotina</taxon>
        <taxon>Pichiomycetes</taxon>
        <taxon>Metschnikowiaceae</taxon>
        <taxon>Metschnikowia</taxon>
    </lineage>
</organism>
<name>A0A4P9ZDZ9_9ASCO</name>
<reference evidence="5" key="1">
    <citation type="journal article" date="2018" name="Nat. Microbiol.">
        <title>Leveraging single-cell genomics to expand the fungal tree of life.</title>
        <authorList>
            <person name="Ahrendt S.R."/>
            <person name="Quandt C.A."/>
            <person name="Ciobanu D."/>
            <person name="Clum A."/>
            <person name="Salamov A."/>
            <person name="Andreopoulos B."/>
            <person name="Cheng J.F."/>
            <person name="Woyke T."/>
            <person name="Pelin A."/>
            <person name="Henrissat B."/>
            <person name="Reynolds N.K."/>
            <person name="Benny G.L."/>
            <person name="Smith M.E."/>
            <person name="James T.Y."/>
            <person name="Grigoriev I.V."/>
        </authorList>
    </citation>
    <scope>NUCLEOTIDE SEQUENCE [LARGE SCALE GENOMIC DNA]</scope>
    <source>
        <strain evidence="5">Baker2002</strain>
    </source>
</reference>
<dbReference type="InterPro" id="IPR000073">
    <property type="entry name" value="AB_hydrolase_1"/>
</dbReference>
<evidence type="ECO:0000259" key="3">
    <source>
        <dbReference type="Pfam" id="PF00561"/>
    </source>
</evidence>
<keyword evidence="2 4" id="KW-0378">Hydrolase</keyword>
<dbReference type="OrthoDB" id="8119704at2759"/>
<dbReference type="Proteomes" id="UP000268321">
    <property type="component" value="Unassembled WGS sequence"/>
</dbReference>
<dbReference type="AlphaFoldDB" id="A0A4P9ZDZ9"/>